<reference evidence="2" key="1">
    <citation type="journal article" date="2009" name="PLoS ONE">
        <title>Genome degradation in Brucella ovis corresponds with narrowing of its host range and tissue tropism.</title>
        <authorList>
            <person name="Tsolis R.M."/>
            <person name="Seshadri R."/>
            <person name="Santos R.L."/>
            <person name="Sangari F.J."/>
            <person name="Lobo J.M."/>
            <person name="de Jong M.F."/>
            <person name="Ren Q."/>
            <person name="Myers G."/>
            <person name="Brinkac L.M."/>
            <person name="Nelson W.C."/>
            <person name="Deboy R.T."/>
            <person name="Angiuoli S."/>
            <person name="Khouri H."/>
            <person name="Dimitrov G."/>
            <person name="Robinson J.R."/>
            <person name="Mulligan S."/>
            <person name="Walker R.L."/>
            <person name="Elzer P.E."/>
            <person name="Hassan K.A."/>
            <person name="Paulsen I.T."/>
        </authorList>
    </citation>
    <scope>NUCLEOTIDE SEQUENCE [LARGE SCALE GENOMIC DNA]</scope>
    <source>
        <strain evidence="2">ATCC 25840 / 63/290 / NCTC 10512</strain>
    </source>
</reference>
<evidence type="ECO:0000313" key="1">
    <source>
        <dbReference type="EMBL" id="ABQ61690.1"/>
    </source>
</evidence>
<protein>
    <submittedName>
        <fullName evidence="1">Lipoprotein</fullName>
    </submittedName>
</protein>
<keyword evidence="2" id="KW-1185">Reference proteome</keyword>
<keyword evidence="1" id="KW-0449">Lipoprotein</keyword>
<accession>A0A0H3AT98</accession>
<dbReference type="Proteomes" id="UP000006383">
    <property type="component" value="Chromosome I"/>
</dbReference>
<dbReference type="KEGG" id="bov:BOV_0309"/>
<dbReference type="AlphaFoldDB" id="A0A0H3AT98"/>
<dbReference type="HOGENOM" id="CLU_3133109_0_0_5"/>
<sequence>MPWRCAALNAFSILSCGIPHRFNLADMALHISRSTRFDPTFMVSPHEYA</sequence>
<dbReference type="PROSITE" id="PS51257">
    <property type="entry name" value="PROKAR_LIPOPROTEIN"/>
    <property type="match status" value="1"/>
</dbReference>
<organism evidence="1 2">
    <name type="scientific">Brucella ovis (strain ATCC 25840 / 63/290 / NCTC 10512)</name>
    <dbReference type="NCBI Taxonomy" id="444178"/>
    <lineage>
        <taxon>Bacteria</taxon>
        <taxon>Pseudomonadati</taxon>
        <taxon>Pseudomonadota</taxon>
        <taxon>Alphaproteobacteria</taxon>
        <taxon>Hyphomicrobiales</taxon>
        <taxon>Brucellaceae</taxon>
        <taxon>Brucella/Ochrobactrum group</taxon>
        <taxon>Brucella</taxon>
    </lineage>
</organism>
<evidence type="ECO:0000313" key="2">
    <source>
        <dbReference type="Proteomes" id="UP000006383"/>
    </source>
</evidence>
<gene>
    <name evidence="1" type="ordered locus">BOV_0309</name>
</gene>
<name>A0A0H3AT98_BRUO2</name>
<dbReference type="EMBL" id="CP000708">
    <property type="protein sequence ID" value="ABQ61690.1"/>
    <property type="molecule type" value="Genomic_DNA"/>
</dbReference>
<proteinExistence type="predicted"/>